<evidence type="ECO:0000256" key="1">
    <source>
        <dbReference type="SAM" id="Phobius"/>
    </source>
</evidence>
<organism evidence="2 3">
    <name type="scientific">Aerophobetes bacterium</name>
    <dbReference type="NCBI Taxonomy" id="2030807"/>
    <lineage>
        <taxon>Bacteria</taxon>
        <taxon>Candidatus Aerophobota</taxon>
    </lineage>
</organism>
<evidence type="ECO:0000313" key="2">
    <source>
        <dbReference type="EMBL" id="RLE11101.1"/>
    </source>
</evidence>
<accession>A0A662D9S6</accession>
<keyword evidence="1" id="KW-0812">Transmembrane</keyword>
<keyword evidence="1" id="KW-1133">Transmembrane helix</keyword>
<keyword evidence="1" id="KW-0472">Membrane</keyword>
<dbReference type="EMBL" id="QMQA01000285">
    <property type="protein sequence ID" value="RLE11101.1"/>
    <property type="molecule type" value="Genomic_DNA"/>
</dbReference>
<name>A0A662D9S6_UNCAE</name>
<feature type="transmembrane region" description="Helical" evidence="1">
    <location>
        <begin position="12"/>
        <end position="33"/>
    </location>
</feature>
<reference evidence="2 3" key="1">
    <citation type="submission" date="2018-06" db="EMBL/GenBank/DDBJ databases">
        <title>Extensive metabolic versatility and redundancy in microbially diverse, dynamic hydrothermal sediments.</title>
        <authorList>
            <person name="Dombrowski N."/>
            <person name="Teske A."/>
            <person name="Baker B.J."/>
        </authorList>
    </citation>
    <scope>NUCLEOTIDE SEQUENCE [LARGE SCALE GENOMIC DNA]</scope>
    <source>
        <strain evidence="2">B3_G15</strain>
    </source>
</reference>
<feature type="non-terminal residue" evidence="2">
    <location>
        <position position="65"/>
    </location>
</feature>
<gene>
    <name evidence="2" type="ORF">DRJ04_08630</name>
</gene>
<dbReference type="AlphaFoldDB" id="A0A662D9S6"/>
<evidence type="ECO:0000313" key="3">
    <source>
        <dbReference type="Proteomes" id="UP000280417"/>
    </source>
</evidence>
<sequence>MTTRTEKRLKIILIATAFVFSILIIRSANLIFFSNISIKAPENISKVERGFIKDRKGEKLALSFE</sequence>
<dbReference type="Proteomes" id="UP000280417">
    <property type="component" value="Unassembled WGS sequence"/>
</dbReference>
<proteinExistence type="predicted"/>
<comment type="caution">
    <text evidence="2">The sequence shown here is derived from an EMBL/GenBank/DDBJ whole genome shotgun (WGS) entry which is preliminary data.</text>
</comment>
<protein>
    <recommendedName>
        <fullName evidence="4">Penicillin-binding protein 2</fullName>
    </recommendedName>
</protein>
<evidence type="ECO:0008006" key="4">
    <source>
        <dbReference type="Google" id="ProtNLM"/>
    </source>
</evidence>